<keyword evidence="2" id="KW-1003">Cell membrane</keyword>
<keyword evidence="3" id="KW-0328">Glycosyltransferase</keyword>
<dbReference type="InterPro" id="IPR029044">
    <property type="entry name" value="Nucleotide-diphossugar_trans"/>
</dbReference>
<keyword evidence="2" id="KW-0472">Membrane</keyword>
<keyword evidence="2" id="KW-0997">Cell inner membrane</keyword>
<comment type="similarity">
    <text evidence="1">Belongs to the glycosyltransferase 2 family.</text>
</comment>
<dbReference type="AlphaFoldDB" id="A0A0N8SKR2"/>
<dbReference type="PANTHER" id="PTHR43179:SF12">
    <property type="entry name" value="GALACTOFURANOSYLTRANSFERASE GLFT2"/>
    <property type="match status" value="1"/>
</dbReference>
<dbReference type="EMBL" id="LJRC01000156">
    <property type="protein sequence ID" value="KPY35904.1"/>
    <property type="molecule type" value="Genomic_DNA"/>
</dbReference>
<sequence>MTAGLAADIASYQQQVPANHSHHDHRQSPSRHHRIQTMTHRTTLVTLTYGDRFNYLHTLVSRSLESPLIERVIIVSNASVAPLQNLSSKWPGQVEVIRLEHNTGSAHGYSVGIQAALDAGAEYIWLMDDDNAPTINAIEVLHHHLHQREVIDGRDKTAVLGFRPTHQADIAAGVPRRFAVQLRSSFFGFHIAQLPYKIWRRLPWGKPAADHTVPQTVQLPFATYGGLLAHRSLYIKIGLPLEALKLYADDSEYTWRITAGGGRIYLVPEALLDDLEDSWNIKARTRNVYENYLLAGSDLRAYYGARNQAWFDKNVWASSPLLYRINRWVFFCLLRVIARRCDAGQRLSLIEQAINDGEAGVLGLNRSYPL</sequence>
<dbReference type="PANTHER" id="PTHR43179">
    <property type="entry name" value="RHAMNOSYLTRANSFERASE WBBL"/>
    <property type="match status" value="1"/>
</dbReference>
<dbReference type="SUPFAM" id="SSF53448">
    <property type="entry name" value="Nucleotide-diphospho-sugar transferases"/>
    <property type="match status" value="1"/>
</dbReference>
<name>A0A0N8SKR2_9PSED</name>
<evidence type="ECO:0000256" key="1">
    <source>
        <dbReference type="ARBA" id="ARBA00006739"/>
    </source>
</evidence>
<protein>
    <submittedName>
        <fullName evidence="6">Glycosyl transferase, group 2 family protein</fullName>
    </submittedName>
</protein>
<organism evidence="6 7">
    <name type="scientific">Pseudomonas syringae pv. primulae</name>
    <dbReference type="NCBI Taxonomy" id="251707"/>
    <lineage>
        <taxon>Bacteria</taxon>
        <taxon>Pseudomonadati</taxon>
        <taxon>Pseudomonadota</taxon>
        <taxon>Gammaproteobacteria</taxon>
        <taxon>Pseudomonadales</taxon>
        <taxon>Pseudomonadaceae</taxon>
        <taxon>Pseudomonas</taxon>
    </lineage>
</organism>
<accession>A0A0N8SKR2</accession>
<feature type="domain" description="Glycosyltransferase 2-like" evidence="5">
    <location>
        <begin position="48"/>
        <end position="163"/>
    </location>
</feature>
<dbReference type="Pfam" id="PF00535">
    <property type="entry name" value="Glycos_transf_2"/>
    <property type="match status" value="1"/>
</dbReference>
<dbReference type="PATRIC" id="fig|251707.3.peg.1505"/>
<dbReference type="Gene3D" id="3.90.550.10">
    <property type="entry name" value="Spore Coat Polysaccharide Biosynthesis Protein SpsA, Chain A"/>
    <property type="match status" value="1"/>
</dbReference>
<evidence type="ECO:0000256" key="4">
    <source>
        <dbReference type="ARBA" id="ARBA00022679"/>
    </source>
</evidence>
<evidence type="ECO:0000313" key="6">
    <source>
        <dbReference type="EMBL" id="KPY35904.1"/>
    </source>
</evidence>
<dbReference type="Proteomes" id="UP000050562">
    <property type="component" value="Unassembled WGS sequence"/>
</dbReference>
<evidence type="ECO:0000256" key="3">
    <source>
        <dbReference type="ARBA" id="ARBA00022676"/>
    </source>
</evidence>
<proteinExistence type="inferred from homology"/>
<comment type="caution">
    <text evidence="6">The sequence shown here is derived from an EMBL/GenBank/DDBJ whole genome shotgun (WGS) entry which is preliminary data.</text>
</comment>
<reference evidence="6 7" key="1">
    <citation type="submission" date="2015-09" db="EMBL/GenBank/DDBJ databases">
        <title>Genome announcement of multiple Pseudomonas syringae strains.</title>
        <authorList>
            <person name="Thakur S."/>
            <person name="Wang P.W."/>
            <person name="Gong Y."/>
            <person name="Weir B.S."/>
            <person name="Guttman D.S."/>
        </authorList>
    </citation>
    <scope>NUCLEOTIDE SEQUENCE [LARGE SCALE GENOMIC DNA]</scope>
    <source>
        <strain evidence="6 7">ICMP3956</strain>
    </source>
</reference>
<evidence type="ECO:0000256" key="2">
    <source>
        <dbReference type="ARBA" id="ARBA00022519"/>
    </source>
</evidence>
<dbReference type="GO" id="GO:0016757">
    <property type="term" value="F:glycosyltransferase activity"/>
    <property type="evidence" value="ECO:0007669"/>
    <property type="project" value="UniProtKB-KW"/>
</dbReference>
<keyword evidence="4 6" id="KW-0808">Transferase</keyword>
<gene>
    <name evidence="6" type="ORF">ALO52_01159</name>
</gene>
<evidence type="ECO:0000259" key="5">
    <source>
        <dbReference type="Pfam" id="PF00535"/>
    </source>
</evidence>
<dbReference type="InterPro" id="IPR001173">
    <property type="entry name" value="Glyco_trans_2-like"/>
</dbReference>
<evidence type="ECO:0000313" key="7">
    <source>
        <dbReference type="Proteomes" id="UP000050562"/>
    </source>
</evidence>